<proteinExistence type="predicted"/>
<name>A0A6B1D359_9CHLR</name>
<dbReference type="AlphaFoldDB" id="A0A6B1D359"/>
<organism evidence="2">
    <name type="scientific">Caldilineaceae bacterium SB0661_bin_32</name>
    <dbReference type="NCBI Taxonomy" id="2605255"/>
    <lineage>
        <taxon>Bacteria</taxon>
        <taxon>Bacillati</taxon>
        <taxon>Chloroflexota</taxon>
        <taxon>Caldilineae</taxon>
        <taxon>Caldilineales</taxon>
        <taxon>Caldilineaceae</taxon>
    </lineage>
</organism>
<comment type="caution">
    <text evidence="2">The sequence shown here is derived from an EMBL/GenBank/DDBJ whole genome shotgun (WGS) entry which is preliminary data.</text>
</comment>
<dbReference type="NCBIfam" id="TIGR00305">
    <property type="entry name" value="putative toxin-antitoxin system toxin component, PIN family"/>
    <property type="match status" value="1"/>
</dbReference>
<dbReference type="InterPro" id="IPR002850">
    <property type="entry name" value="PIN_toxin-like"/>
</dbReference>
<sequence length="132" mass="15044">MRVVLDTNVIISGLNFRGNERLVLELARRGRFELYLSLFILQEAAGVLTRKFGWSEERSTQVLRMLQSTAVVVEPQRILSVIEKNQADNQILACALEASADYLITGDRRHLLPLETYRNVQIIKRFSVSVSP</sequence>
<dbReference type="Pfam" id="PF13470">
    <property type="entry name" value="PIN_3"/>
    <property type="match status" value="1"/>
</dbReference>
<dbReference type="InterPro" id="IPR029060">
    <property type="entry name" value="PIN-like_dom_sf"/>
</dbReference>
<feature type="domain" description="PIN" evidence="1">
    <location>
        <begin position="1"/>
        <end position="112"/>
    </location>
</feature>
<dbReference type="SMART" id="SM00670">
    <property type="entry name" value="PINc"/>
    <property type="match status" value="1"/>
</dbReference>
<reference evidence="2" key="1">
    <citation type="submission" date="2019-09" db="EMBL/GenBank/DDBJ databases">
        <title>Characterisation of the sponge microbiome using genome-centric metagenomics.</title>
        <authorList>
            <person name="Engelberts J.P."/>
            <person name="Robbins S.J."/>
            <person name="De Goeij J.M."/>
            <person name="Aranda M."/>
            <person name="Bell S.C."/>
            <person name="Webster N.S."/>
        </authorList>
    </citation>
    <scope>NUCLEOTIDE SEQUENCE</scope>
    <source>
        <strain evidence="2">SB0661_bin_32</strain>
    </source>
</reference>
<dbReference type="InterPro" id="IPR002716">
    <property type="entry name" value="PIN_dom"/>
</dbReference>
<dbReference type="Gene3D" id="3.40.50.1010">
    <property type="entry name" value="5'-nuclease"/>
    <property type="match status" value="1"/>
</dbReference>
<dbReference type="SUPFAM" id="SSF88723">
    <property type="entry name" value="PIN domain-like"/>
    <property type="match status" value="1"/>
</dbReference>
<dbReference type="PANTHER" id="PTHR34610:SF3">
    <property type="entry name" value="SSL7007 PROTEIN"/>
    <property type="match status" value="1"/>
</dbReference>
<dbReference type="PANTHER" id="PTHR34610">
    <property type="entry name" value="SSL7007 PROTEIN"/>
    <property type="match status" value="1"/>
</dbReference>
<dbReference type="EMBL" id="VXMH01000016">
    <property type="protein sequence ID" value="MYC93984.1"/>
    <property type="molecule type" value="Genomic_DNA"/>
</dbReference>
<evidence type="ECO:0000259" key="1">
    <source>
        <dbReference type="SMART" id="SM00670"/>
    </source>
</evidence>
<gene>
    <name evidence="2" type="ORF">F4X14_03350</name>
</gene>
<accession>A0A6B1D359</accession>
<evidence type="ECO:0000313" key="2">
    <source>
        <dbReference type="EMBL" id="MYC93984.1"/>
    </source>
</evidence>
<protein>
    <submittedName>
        <fullName evidence="2">Putative toxin-antitoxin system toxin component, PIN family</fullName>
    </submittedName>
</protein>